<comment type="caution">
    <text evidence="1">The sequence shown here is derived from an EMBL/GenBank/DDBJ whole genome shotgun (WGS) entry which is preliminary data.</text>
</comment>
<dbReference type="InterPro" id="IPR050708">
    <property type="entry name" value="T6SS_VgrG/RHS"/>
</dbReference>
<evidence type="ECO:0000313" key="1">
    <source>
        <dbReference type="EMBL" id="MCR9017282.1"/>
    </source>
</evidence>
<keyword evidence="2" id="KW-1185">Reference proteome</keyword>
<gene>
    <name evidence="1" type="ORF">NU887_19765</name>
</gene>
<dbReference type="Gene3D" id="2.180.10.10">
    <property type="entry name" value="RHS repeat-associated core"/>
    <property type="match status" value="1"/>
</dbReference>
<reference evidence="1" key="1">
    <citation type="submission" date="2022-08" db="EMBL/GenBank/DDBJ databases">
        <authorList>
            <person name="Zhang D."/>
        </authorList>
    </citation>
    <scope>NUCLEOTIDE SEQUENCE</scope>
    <source>
        <strain evidence="1">XJ19-11</strain>
    </source>
</reference>
<sequence>MRTFLVNETSENVWFDQFRIETTTPVILQETHYDPWGVELQGLGYQQAGIKANKYLYNGKEFNDHLGINLSDYGARMYDASIGRWFVVDALADEPEQVDKSPYAYAWNNPINITDPDGNCPWCLGGIIGAAVEYGSQVGANIYESGFSADAFTKNIDIVDIGVAALEGAATGGFSAVRRTAAKATLTVSAEIVKNAVDVKTDGEGGVSKKVNSVEKTAIDTVIGLTLNAAGGSGILKNGEILKETTAAEAVKAARQSGQVVTREGRQALETQANATLANVRAVNSQTQTAVARTATGGVSERLKDTHNRQY</sequence>
<dbReference type="PANTHER" id="PTHR32305:SF15">
    <property type="entry name" value="PROTEIN RHSA-RELATED"/>
    <property type="match status" value="1"/>
</dbReference>
<protein>
    <submittedName>
        <fullName evidence="1">RHS repeat-associated core domain-containing protein</fullName>
    </submittedName>
</protein>
<accession>A0A9X2SZX9</accession>
<name>A0A9X2SZX9_9BACT</name>
<dbReference type="AlphaFoldDB" id="A0A9X2SZX9"/>
<proteinExistence type="predicted"/>
<dbReference type="PANTHER" id="PTHR32305">
    <property type="match status" value="1"/>
</dbReference>
<dbReference type="NCBIfam" id="TIGR03696">
    <property type="entry name" value="Rhs_assc_core"/>
    <property type="match status" value="1"/>
</dbReference>
<organism evidence="1 2">
    <name type="scientific">Aquiflexum gelatinilyticum</name>
    <dbReference type="NCBI Taxonomy" id="2961943"/>
    <lineage>
        <taxon>Bacteria</taxon>
        <taxon>Pseudomonadati</taxon>
        <taxon>Bacteroidota</taxon>
        <taxon>Cytophagia</taxon>
        <taxon>Cytophagales</taxon>
        <taxon>Cyclobacteriaceae</taxon>
        <taxon>Aquiflexum</taxon>
    </lineage>
</organism>
<dbReference type="RefSeq" id="WP_258425120.1">
    <property type="nucleotide sequence ID" value="NZ_JANSUY010000025.1"/>
</dbReference>
<dbReference type="EMBL" id="JANSUY010000025">
    <property type="protein sequence ID" value="MCR9017282.1"/>
    <property type="molecule type" value="Genomic_DNA"/>
</dbReference>
<dbReference type="InterPro" id="IPR022385">
    <property type="entry name" value="Rhs_assc_core"/>
</dbReference>
<dbReference type="Proteomes" id="UP001142175">
    <property type="component" value="Unassembled WGS sequence"/>
</dbReference>
<evidence type="ECO:0000313" key="2">
    <source>
        <dbReference type="Proteomes" id="UP001142175"/>
    </source>
</evidence>